<reference evidence="3" key="1">
    <citation type="journal article" date="2023" name="Mol. Phylogenet. Evol.">
        <title>Genome-scale phylogeny and comparative genomics of the fungal order Sordariales.</title>
        <authorList>
            <person name="Hensen N."/>
            <person name="Bonometti L."/>
            <person name="Westerberg I."/>
            <person name="Brannstrom I.O."/>
            <person name="Guillou S."/>
            <person name="Cros-Aarteil S."/>
            <person name="Calhoun S."/>
            <person name="Haridas S."/>
            <person name="Kuo A."/>
            <person name="Mondo S."/>
            <person name="Pangilinan J."/>
            <person name="Riley R."/>
            <person name="LaButti K."/>
            <person name="Andreopoulos B."/>
            <person name="Lipzen A."/>
            <person name="Chen C."/>
            <person name="Yan M."/>
            <person name="Daum C."/>
            <person name="Ng V."/>
            <person name="Clum A."/>
            <person name="Steindorff A."/>
            <person name="Ohm R.A."/>
            <person name="Martin F."/>
            <person name="Silar P."/>
            <person name="Natvig D.O."/>
            <person name="Lalanne C."/>
            <person name="Gautier V."/>
            <person name="Ament-Velasquez S.L."/>
            <person name="Kruys A."/>
            <person name="Hutchinson M.I."/>
            <person name="Powell A.J."/>
            <person name="Barry K."/>
            <person name="Miller A.N."/>
            <person name="Grigoriev I.V."/>
            <person name="Debuchy R."/>
            <person name="Gladieux P."/>
            <person name="Hiltunen Thoren M."/>
            <person name="Johannesson H."/>
        </authorList>
    </citation>
    <scope>NUCLEOTIDE SEQUENCE</scope>
    <source>
        <strain evidence="3">CBS 232.78</strain>
    </source>
</reference>
<sequence>MNPPVTSSMLSELDIDRLCRDPFLRHELNFHPNLHMTAIKYARGGTTNRFWEVLLGQLYLFCLPRLLRTIRDIMQTFVSPDNNHLVDEALDVDFMIEQFDKGVASIDRLAIKFNLANFQLEHIRPLLIEDTVDFERRLFTITDTLTVHDINKAGVWYRDAKASPANKLCAFSPASRQTQKCFGIPATFFLDKNRIEALRSEIYDIIYVDICMRIYRDYAEGSKTADAARSSRKRDRSSGPDPNTRLPSAATLHGSLCSLVETAQPAASPDQRWLALITPAEVEIARHLGSTPGLEDQLARSMEIHSAAFRNAESDFHRRMLTALANQLHPAHLTNSDFDSVALNVIPTRKV</sequence>
<dbReference type="InterPro" id="IPR008862">
    <property type="entry name" value="Tcp11"/>
</dbReference>
<evidence type="ECO:0000256" key="1">
    <source>
        <dbReference type="ARBA" id="ARBA00010954"/>
    </source>
</evidence>
<dbReference type="AlphaFoldDB" id="A0AAE0N0R0"/>
<protein>
    <submittedName>
        <fullName evidence="3">Uncharacterized protein</fullName>
    </submittedName>
</protein>
<dbReference type="EMBL" id="JAULSW010000012">
    <property type="protein sequence ID" value="KAK3366596.1"/>
    <property type="molecule type" value="Genomic_DNA"/>
</dbReference>
<accession>A0AAE0N0R0</accession>
<organism evidence="3 4">
    <name type="scientific">Podospora didyma</name>
    <dbReference type="NCBI Taxonomy" id="330526"/>
    <lineage>
        <taxon>Eukaryota</taxon>
        <taxon>Fungi</taxon>
        <taxon>Dikarya</taxon>
        <taxon>Ascomycota</taxon>
        <taxon>Pezizomycotina</taxon>
        <taxon>Sordariomycetes</taxon>
        <taxon>Sordariomycetidae</taxon>
        <taxon>Sordariales</taxon>
        <taxon>Podosporaceae</taxon>
        <taxon>Podospora</taxon>
    </lineage>
</organism>
<comment type="similarity">
    <text evidence="1">Belongs to the TCP11 family.</text>
</comment>
<reference evidence="3" key="2">
    <citation type="submission" date="2023-06" db="EMBL/GenBank/DDBJ databases">
        <authorList>
            <consortium name="Lawrence Berkeley National Laboratory"/>
            <person name="Haridas S."/>
            <person name="Hensen N."/>
            <person name="Bonometti L."/>
            <person name="Westerberg I."/>
            <person name="Brannstrom I.O."/>
            <person name="Guillou S."/>
            <person name="Cros-Aarteil S."/>
            <person name="Calhoun S."/>
            <person name="Kuo A."/>
            <person name="Mondo S."/>
            <person name="Pangilinan J."/>
            <person name="Riley R."/>
            <person name="LaButti K."/>
            <person name="Andreopoulos B."/>
            <person name="Lipzen A."/>
            <person name="Chen C."/>
            <person name="Yanf M."/>
            <person name="Daum C."/>
            <person name="Ng V."/>
            <person name="Clum A."/>
            <person name="Steindorff A."/>
            <person name="Ohm R."/>
            <person name="Martin F."/>
            <person name="Silar P."/>
            <person name="Natvig D."/>
            <person name="Lalanne C."/>
            <person name="Gautier V."/>
            <person name="Ament-velasquez S.L."/>
            <person name="Kruys A."/>
            <person name="Hutchinson M.I."/>
            <person name="Powell A.J."/>
            <person name="Barry K."/>
            <person name="Miller A.N."/>
            <person name="Grigoriev I.V."/>
            <person name="Debuchy R."/>
            <person name="Gladieux P."/>
            <person name="Thoren M.H."/>
            <person name="Johannesson H."/>
        </authorList>
    </citation>
    <scope>NUCLEOTIDE SEQUENCE</scope>
    <source>
        <strain evidence="3">CBS 232.78</strain>
    </source>
</reference>
<dbReference type="PANTHER" id="PTHR12832:SF11">
    <property type="entry name" value="LD23868P"/>
    <property type="match status" value="1"/>
</dbReference>
<evidence type="ECO:0000313" key="3">
    <source>
        <dbReference type="EMBL" id="KAK3366596.1"/>
    </source>
</evidence>
<comment type="caution">
    <text evidence="3">The sequence shown here is derived from an EMBL/GenBank/DDBJ whole genome shotgun (WGS) entry which is preliminary data.</text>
</comment>
<evidence type="ECO:0000256" key="2">
    <source>
        <dbReference type="SAM" id="MobiDB-lite"/>
    </source>
</evidence>
<dbReference type="GO" id="GO:0010737">
    <property type="term" value="P:protein kinase A signaling"/>
    <property type="evidence" value="ECO:0007669"/>
    <property type="project" value="TreeGrafter"/>
</dbReference>
<keyword evidence="4" id="KW-1185">Reference proteome</keyword>
<name>A0AAE0N0R0_9PEZI</name>
<proteinExistence type="inferred from homology"/>
<feature type="region of interest" description="Disordered" evidence="2">
    <location>
        <begin position="225"/>
        <end position="247"/>
    </location>
</feature>
<gene>
    <name evidence="3" type="ORF">B0H63DRAFT_456271</name>
</gene>
<dbReference type="Proteomes" id="UP001285441">
    <property type="component" value="Unassembled WGS sequence"/>
</dbReference>
<evidence type="ECO:0000313" key="4">
    <source>
        <dbReference type="Proteomes" id="UP001285441"/>
    </source>
</evidence>
<dbReference type="Pfam" id="PF05794">
    <property type="entry name" value="Tcp11"/>
    <property type="match status" value="2"/>
</dbReference>
<dbReference type="PANTHER" id="PTHR12832">
    <property type="entry name" value="TESTIS-SPECIFIC PROTEIN PBS13 T-COMPLEX 11"/>
    <property type="match status" value="1"/>
</dbReference>